<accession>A0A0C3DTI7</accession>
<sequence length="312" mass="35234">MSTSCHTWTSSPKSTETTLKAAAVLQFVSDHIMHASSAVTLTAGFTTRLRVLLDKDRVDMKALLLETQFTGQRKDSYSEEETPDFGINFTDPRTPLIDFTPGGLIGKTFTHALDALDHLSTSSSSDPPCLREDHEARVLAVYHRTASNLLLEYSAAQLRVRRLLFDLRTIHQRLTAKGTQWKDSRRTQRVLWLRDPSYAPKEVIGETVASRLEAVLGESTTLVSYLDRITEKLAQLNASEWPTTSRETDLSASWNALRDLFVRSTVSPRQRWTFSGSMNSSYATLKRVKVVLPKSTTIRMAWWFAQIPSMSY</sequence>
<dbReference type="Proteomes" id="UP000053989">
    <property type="component" value="Unassembled WGS sequence"/>
</dbReference>
<reference evidence="1 2" key="1">
    <citation type="submission" date="2014-04" db="EMBL/GenBank/DDBJ databases">
        <authorList>
            <consortium name="DOE Joint Genome Institute"/>
            <person name="Kuo A."/>
            <person name="Kohler A."/>
            <person name="Nagy L.G."/>
            <person name="Floudas D."/>
            <person name="Copeland A."/>
            <person name="Barry K.W."/>
            <person name="Cichocki N."/>
            <person name="Veneault-Fourrey C."/>
            <person name="LaButti K."/>
            <person name="Lindquist E.A."/>
            <person name="Lipzen A."/>
            <person name="Lundell T."/>
            <person name="Morin E."/>
            <person name="Murat C."/>
            <person name="Sun H."/>
            <person name="Tunlid A."/>
            <person name="Henrissat B."/>
            <person name="Grigoriev I.V."/>
            <person name="Hibbett D.S."/>
            <person name="Martin F."/>
            <person name="Nordberg H.P."/>
            <person name="Cantor M.N."/>
            <person name="Hua S.X."/>
        </authorList>
    </citation>
    <scope>NUCLEOTIDE SEQUENCE [LARGE SCALE GENOMIC DNA]</scope>
    <source>
        <strain evidence="1 2">Foug A</strain>
    </source>
</reference>
<dbReference type="EMBL" id="KN822075">
    <property type="protein sequence ID" value="KIM59261.1"/>
    <property type="molecule type" value="Genomic_DNA"/>
</dbReference>
<dbReference type="InParanoid" id="A0A0C3DTI7"/>
<evidence type="ECO:0000313" key="1">
    <source>
        <dbReference type="EMBL" id="KIM59261.1"/>
    </source>
</evidence>
<name>A0A0C3DTI7_9AGAM</name>
<reference evidence="2" key="2">
    <citation type="submission" date="2015-01" db="EMBL/GenBank/DDBJ databases">
        <title>Evolutionary Origins and Diversification of the Mycorrhizal Mutualists.</title>
        <authorList>
            <consortium name="DOE Joint Genome Institute"/>
            <consortium name="Mycorrhizal Genomics Consortium"/>
            <person name="Kohler A."/>
            <person name="Kuo A."/>
            <person name="Nagy L.G."/>
            <person name="Floudas D."/>
            <person name="Copeland A."/>
            <person name="Barry K.W."/>
            <person name="Cichocki N."/>
            <person name="Veneault-Fourrey C."/>
            <person name="LaButti K."/>
            <person name="Lindquist E.A."/>
            <person name="Lipzen A."/>
            <person name="Lundell T."/>
            <person name="Morin E."/>
            <person name="Murat C."/>
            <person name="Riley R."/>
            <person name="Ohm R."/>
            <person name="Sun H."/>
            <person name="Tunlid A."/>
            <person name="Henrissat B."/>
            <person name="Grigoriev I.V."/>
            <person name="Hibbett D.S."/>
            <person name="Martin F."/>
        </authorList>
    </citation>
    <scope>NUCLEOTIDE SEQUENCE [LARGE SCALE GENOMIC DNA]</scope>
    <source>
        <strain evidence="2">Foug A</strain>
    </source>
</reference>
<keyword evidence="2" id="KW-1185">Reference proteome</keyword>
<dbReference type="OrthoDB" id="2627665at2759"/>
<dbReference type="HOGENOM" id="CLU_891855_0_0_1"/>
<organism evidence="1 2">
    <name type="scientific">Scleroderma citrinum Foug A</name>
    <dbReference type="NCBI Taxonomy" id="1036808"/>
    <lineage>
        <taxon>Eukaryota</taxon>
        <taxon>Fungi</taxon>
        <taxon>Dikarya</taxon>
        <taxon>Basidiomycota</taxon>
        <taxon>Agaricomycotina</taxon>
        <taxon>Agaricomycetes</taxon>
        <taxon>Agaricomycetidae</taxon>
        <taxon>Boletales</taxon>
        <taxon>Sclerodermatineae</taxon>
        <taxon>Sclerodermataceae</taxon>
        <taxon>Scleroderma</taxon>
    </lineage>
</organism>
<proteinExistence type="predicted"/>
<protein>
    <submittedName>
        <fullName evidence="1">Uncharacterized protein</fullName>
    </submittedName>
</protein>
<evidence type="ECO:0000313" key="2">
    <source>
        <dbReference type="Proteomes" id="UP000053989"/>
    </source>
</evidence>
<gene>
    <name evidence="1" type="ORF">SCLCIDRAFT_27390</name>
</gene>
<dbReference type="AlphaFoldDB" id="A0A0C3DTI7"/>